<dbReference type="PANTHER" id="PTHR32086:SF0">
    <property type="entry name" value="FANCONI ANEMIA GROUP D2 PROTEIN"/>
    <property type="match status" value="1"/>
</dbReference>
<evidence type="ECO:0000256" key="4">
    <source>
        <dbReference type="ARBA" id="ARBA00023242"/>
    </source>
</evidence>
<sequence length="206" mass="22818">MSVHLHQIDNCLKRTAAFVAAFNALIQLAKAHATRVQVPAVTVKCSGRFVAEFIKTMPFWEHVYAAHQGEFVSLVKEMQKATKVVQALCSEAKSRKAMNLTTKVPAVKRVLERFIFVIKAFFHKVNRPEAFWMGNLKHKNLQGQQIASQIEAETRVEDSLSGSSTDASDTEDGNSEDSMPVHAASTRFQAGACDEEGMDEDTSDCI</sequence>
<proteinExistence type="inferred from homology"/>
<accession>A0A8S1ILD5</accession>
<evidence type="ECO:0000256" key="6">
    <source>
        <dbReference type="SAM" id="MobiDB-lite"/>
    </source>
</evidence>
<organism evidence="7 8">
    <name type="scientific">Ostreobium quekettii</name>
    <dbReference type="NCBI Taxonomy" id="121088"/>
    <lineage>
        <taxon>Eukaryota</taxon>
        <taxon>Viridiplantae</taxon>
        <taxon>Chlorophyta</taxon>
        <taxon>core chlorophytes</taxon>
        <taxon>Ulvophyceae</taxon>
        <taxon>TCBD clade</taxon>
        <taxon>Bryopsidales</taxon>
        <taxon>Ostreobineae</taxon>
        <taxon>Ostreobiaceae</taxon>
        <taxon>Ostreobium</taxon>
    </lineage>
</organism>
<reference evidence="7" key="1">
    <citation type="submission" date="2020-12" db="EMBL/GenBank/DDBJ databases">
        <authorList>
            <person name="Iha C."/>
        </authorList>
    </citation>
    <scope>NUCLEOTIDE SEQUENCE</scope>
</reference>
<dbReference type="GO" id="GO:0031573">
    <property type="term" value="P:mitotic intra-S DNA damage checkpoint signaling"/>
    <property type="evidence" value="ECO:0007669"/>
    <property type="project" value="TreeGrafter"/>
</dbReference>
<dbReference type="Pfam" id="PF14631">
    <property type="entry name" value="FancD2"/>
    <property type="match status" value="1"/>
</dbReference>
<evidence type="ECO:0000256" key="2">
    <source>
        <dbReference type="ARBA" id="ARBA00022499"/>
    </source>
</evidence>
<gene>
    <name evidence="7" type="ORF">OSTQU699_LOCUS617</name>
</gene>
<keyword evidence="8" id="KW-1185">Reference proteome</keyword>
<dbReference type="OrthoDB" id="539600at2759"/>
<dbReference type="GO" id="GO:0070182">
    <property type="term" value="F:DNA polymerase binding"/>
    <property type="evidence" value="ECO:0007669"/>
    <property type="project" value="TreeGrafter"/>
</dbReference>
<evidence type="ECO:0000256" key="3">
    <source>
        <dbReference type="ARBA" id="ARBA00022843"/>
    </source>
</evidence>
<evidence type="ECO:0000313" key="7">
    <source>
        <dbReference type="EMBL" id="CAD7695256.1"/>
    </source>
</evidence>
<dbReference type="InterPro" id="IPR029448">
    <property type="entry name" value="FANCD2"/>
</dbReference>
<keyword evidence="2" id="KW-1017">Isopeptide bond</keyword>
<name>A0A8S1ILD5_9CHLO</name>
<dbReference type="GO" id="GO:0005634">
    <property type="term" value="C:nucleus"/>
    <property type="evidence" value="ECO:0007669"/>
    <property type="project" value="UniProtKB-SubCell"/>
</dbReference>
<dbReference type="GO" id="GO:0036297">
    <property type="term" value="P:interstrand cross-link repair"/>
    <property type="evidence" value="ECO:0007669"/>
    <property type="project" value="TreeGrafter"/>
</dbReference>
<dbReference type="EMBL" id="CAJHUC010000324">
    <property type="protein sequence ID" value="CAD7695256.1"/>
    <property type="molecule type" value="Genomic_DNA"/>
</dbReference>
<dbReference type="GO" id="GO:1990918">
    <property type="term" value="P:double-strand break repair involved in meiotic recombination"/>
    <property type="evidence" value="ECO:0007669"/>
    <property type="project" value="TreeGrafter"/>
</dbReference>
<dbReference type="GO" id="GO:0000793">
    <property type="term" value="C:condensed chromosome"/>
    <property type="evidence" value="ECO:0007669"/>
    <property type="project" value="TreeGrafter"/>
</dbReference>
<evidence type="ECO:0000256" key="1">
    <source>
        <dbReference type="ARBA" id="ARBA00004123"/>
    </source>
</evidence>
<evidence type="ECO:0000313" key="8">
    <source>
        <dbReference type="Proteomes" id="UP000708148"/>
    </source>
</evidence>
<dbReference type="PANTHER" id="PTHR32086">
    <property type="entry name" value="FANCONI ANEMIA GROUP D2 PROTEIN"/>
    <property type="match status" value="1"/>
</dbReference>
<comment type="caution">
    <text evidence="7">The sequence shown here is derived from an EMBL/GenBank/DDBJ whole genome shotgun (WGS) entry which is preliminary data.</text>
</comment>
<feature type="region of interest" description="Disordered" evidence="6">
    <location>
        <begin position="152"/>
        <end position="206"/>
    </location>
</feature>
<comment type="subcellular location">
    <subcellularLocation>
        <location evidence="1">Nucleus</location>
    </subcellularLocation>
</comment>
<keyword evidence="3" id="KW-0832">Ubl conjugation</keyword>
<keyword evidence="4" id="KW-0539">Nucleus</keyword>
<feature type="compositionally biased region" description="Acidic residues" evidence="6">
    <location>
        <begin position="193"/>
        <end position="206"/>
    </location>
</feature>
<evidence type="ECO:0000256" key="5">
    <source>
        <dbReference type="ARBA" id="ARBA00093456"/>
    </source>
</evidence>
<dbReference type="Proteomes" id="UP000708148">
    <property type="component" value="Unassembled WGS sequence"/>
</dbReference>
<comment type="similarity">
    <text evidence="5">Belongs to the Fanconi anemia protein FANCD2 family.</text>
</comment>
<dbReference type="GO" id="GO:0007129">
    <property type="term" value="P:homologous chromosome pairing at meiosis"/>
    <property type="evidence" value="ECO:0007669"/>
    <property type="project" value="TreeGrafter"/>
</dbReference>
<dbReference type="AlphaFoldDB" id="A0A8S1ILD5"/>
<protein>
    <submittedName>
        <fullName evidence="7">Uncharacterized protein</fullName>
    </submittedName>
</protein>